<keyword evidence="2" id="KW-1185">Reference proteome</keyword>
<organism evidence="1 2">
    <name type="scientific">Ancylostoma ceylanicum</name>
    <dbReference type="NCBI Taxonomy" id="53326"/>
    <lineage>
        <taxon>Eukaryota</taxon>
        <taxon>Metazoa</taxon>
        <taxon>Ecdysozoa</taxon>
        <taxon>Nematoda</taxon>
        <taxon>Chromadorea</taxon>
        <taxon>Rhabditida</taxon>
        <taxon>Rhabditina</taxon>
        <taxon>Rhabditomorpha</taxon>
        <taxon>Strongyloidea</taxon>
        <taxon>Ancylostomatidae</taxon>
        <taxon>Ancylostomatinae</taxon>
        <taxon>Ancylostoma</taxon>
    </lineage>
</organism>
<reference evidence="2" key="1">
    <citation type="journal article" date="2015" name="Nat. Genet.">
        <title>The genome and transcriptome of the zoonotic hookworm Ancylostoma ceylanicum identify infection-specific gene families.</title>
        <authorList>
            <person name="Schwarz E.M."/>
            <person name="Hu Y."/>
            <person name="Antoshechkin I."/>
            <person name="Miller M.M."/>
            <person name="Sternberg P.W."/>
            <person name="Aroian R.V."/>
        </authorList>
    </citation>
    <scope>NUCLEOTIDE SEQUENCE</scope>
    <source>
        <strain evidence="2">HY135</strain>
    </source>
</reference>
<dbReference type="Proteomes" id="UP000024635">
    <property type="component" value="Unassembled WGS sequence"/>
</dbReference>
<dbReference type="AlphaFoldDB" id="A0A016SZ65"/>
<name>A0A016SZ65_9BILA</name>
<protein>
    <submittedName>
        <fullName evidence="1">Uncharacterized protein</fullName>
    </submittedName>
</protein>
<evidence type="ECO:0000313" key="1">
    <source>
        <dbReference type="EMBL" id="EYB95681.1"/>
    </source>
</evidence>
<accession>A0A016SZ65</accession>
<proteinExistence type="predicted"/>
<dbReference type="EMBL" id="JARK01001493">
    <property type="protein sequence ID" value="EYB95681.1"/>
    <property type="molecule type" value="Genomic_DNA"/>
</dbReference>
<evidence type="ECO:0000313" key="2">
    <source>
        <dbReference type="Proteomes" id="UP000024635"/>
    </source>
</evidence>
<comment type="caution">
    <text evidence="1">The sequence shown here is derived from an EMBL/GenBank/DDBJ whole genome shotgun (WGS) entry which is preliminary data.</text>
</comment>
<gene>
    <name evidence="1" type="primary">Acey_s0157.g3210</name>
    <name evidence="1" type="ORF">Y032_0157g3210</name>
</gene>
<sequence>MPKELHNAIFYKIFIIGDSQRSRCWCFHGLKVGCAVVHYQACLILIENGRISVRDPSTDTESHLNGL</sequence>